<dbReference type="EMBL" id="JADNRY010000265">
    <property type="protein sequence ID" value="KAF9060013.1"/>
    <property type="molecule type" value="Genomic_DNA"/>
</dbReference>
<comment type="caution">
    <text evidence="2">The sequence shown here is derived from an EMBL/GenBank/DDBJ whole genome shotgun (WGS) entry which is preliminary data.</text>
</comment>
<protein>
    <submittedName>
        <fullName evidence="2">Uncharacterized protein</fullName>
    </submittedName>
</protein>
<dbReference type="AlphaFoldDB" id="A0A9P5PAQ1"/>
<organism evidence="2 3">
    <name type="scientific">Rhodocollybia butyracea</name>
    <dbReference type="NCBI Taxonomy" id="206335"/>
    <lineage>
        <taxon>Eukaryota</taxon>
        <taxon>Fungi</taxon>
        <taxon>Dikarya</taxon>
        <taxon>Basidiomycota</taxon>
        <taxon>Agaricomycotina</taxon>
        <taxon>Agaricomycetes</taxon>
        <taxon>Agaricomycetidae</taxon>
        <taxon>Agaricales</taxon>
        <taxon>Marasmiineae</taxon>
        <taxon>Omphalotaceae</taxon>
        <taxon>Rhodocollybia</taxon>
    </lineage>
</organism>
<dbReference type="OrthoDB" id="3045408at2759"/>
<evidence type="ECO:0000313" key="2">
    <source>
        <dbReference type="EMBL" id="KAF9060013.1"/>
    </source>
</evidence>
<name>A0A9P5PAQ1_9AGAR</name>
<evidence type="ECO:0000256" key="1">
    <source>
        <dbReference type="SAM" id="MobiDB-lite"/>
    </source>
</evidence>
<feature type="region of interest" description="Disordered" evidence="1">
    <location>
        <begin position="1"/>
        <end position="49"/>
    </location>
</feature>
<dbReference type="Proteomes" id="UP000772434">
    <property type="component" value="Unassembled WGS sequence"/>
</dbReference>
<proteinExistence type="predicted"/>
<gene>
    <name evidence="2" type="ORF">BDP27DRAFT_1430579</name>
</gene>
<evidence type="ECO:0000313" key="3">
    <source>
        <dbReference type="Proteomes" id="UP000772434"/>
    </source>
</evidence>
<sequence>MSDVPMHTGSQRKCARGPSAEPSSSTPPKKAQTAPTATRAKKGKHKWSMSASEVPKKAQGLQCALNLHIRVLWQLFTQNDIPPPVAGTLIDNFQKRFESSDDVRTQVDNLISKVAPASAAALAAVTAVQSSAHMGTSQIAKDTKHIDQDHLLAMFTTISNAGLSRWAPDVLGAVESMYNALHEQLALSTFKNVAASFGYTFMNVDLSFLQNHTFLVKLYRNFVFGYMAEKARKDGKAPGCVAKDNDMMEILQTRETRVKQLRDHGFNKRILRLARQNDAHSDDMHILFNCSNELDVSMVLDTDTLSEGTNFKSV</sequence>
<reference evidence="2" key="1">
    <citation type="submission" date="2020-11" db="EMBL/GenBank/DDBJ databases">
        <authorList>
            <consortium name="DOE Joint Genome Institute"/>
            <person name="Ahrendt S."/>
            <person name="Riley R."/>
            <person name="Andreopoulos W."/>
            <person name="Labutti K."/>
            <person name="Pangilinan J."/>
            <person name="Ruiz-Duenas F.J."/>
            <person name="Barrasa J.M."/>
            <person name="Sanchez-Garcia M."/>
            <person name="Camarero S."/>
            <person name="Miyauchi S."/>
            <person name="Serrano A."/>
            <person name="Linde D."/>
            <person name="Babiker R."/>
            <person name="Drula E."/>
            <person name="Ayuso-Fernandez I."/>
            <person name="Pacheco R."/>
            <person name="Padilla G."/>
            <person name="Ferreira P."/>
            <person name="Barriuso J."/>
            <person name="Kellner H."/>
            <person name="Castanera R."/>
            <person name="Alfaro M."/>
            <person name="Ramirez L."/>
            <person name="Pisabarro A.G."/>
            <person name="Kuo A."/>
            <person name="Tritt A."/>
            <person name="Lipzen A."/>
            <person name="He G."/>
            <person name="Yan M."/>
            <person name="Ng V."/>
            <person name="Cullen D."/>
            <person name="Martin F."/>
            <person name="Rosso M.-N."/>
            <person name="Henrissat B."/>
            <person name="Hibbett D."/>
            <person name="Martinez A.T."/>
            <person name="Grigoriev I.V."/>
        </authorList>
    </citation>
    <scope>NUCLEOTIDE SEQUENCE</scope>
    <source>
        <strain evidence="2">AH 40177</strain>
    </source>
</reference>
<accession>A0A9P5PAQ1</accession>
<keyword evidence="3" id="KW-1185">Reference proteome</keyword>